<dbReference type="Proteomes" id="UP000828768">
    <property type="component" value="Segment"/>
</dbReference>
<reference evidence="1" key="1">
    <citation type="submission" date="2021-08" db="EMBL/GenBank/DDBJ databases">
        <authorList>
            <person name="Shitrit D."/>
            <person name="Kirzner S."/>
            <person name="Dekel-Bird N.P."/>
            <person name="Avrani S."/>
            <person name="Sabehi G."/>
            <person name="Perkarsky I."/>
            <person name="Peleg M."/>
            <person name="Tahan R."/>
            <person name="Kondratyeva K."/>
            <person name="Lindell D."/>
        </authorList>
    </citation>
    <scope>NUCLEOTIDE SEQUENCE</scope>
</reference>
<organism evidence="1 2">
    <name type="scientific">Synechococcus T7-like virus S-TIP28</name>
    <dbReference type="NCBI Taxonomy" id="1332140"/>
    <lineage>
        <taxon>Viruses</taxon>
        <taxon>Duplodnaviria</taxon>
        <taxon>Heunggongvirae</taxon>
        <taxon>Uroviricota</taxon>
        <taxon>Caudoviricetes</taxon>
        <taxon>Autographivirales</taxon>
        <taxon>Autographivirales incertae sedis</taxon>
        <taxon>Tiranvirus</taxon>
        <taxon>Tiranvirus STIP28</taxon>
    </lineage>
</organism>
<keyword evidence="2" id="KW-1185">Reference proteome</keyword>
<accession>A0AAE8XFM9</accession>
<sequence length="68" mass="7939">MSPIYTTADFHLTNQTMELTQLTDQQLIDRVNYLGEEILDTSQDDETFHILAARHDAVVEELTRRGMW</sequence>
<proteinExistence type="predicted"/>
<evidence type="ECO:0000313" key="2">
    <source>
        <dbReference type="Proteomes" id="UP000828768"/>
    </source>
</evidence>
<gene>
    <name evidence="1" type="ORF">STIP28_12</name>
</gene>
<dbReference type="EMBL" id="MZ803112">
    <property type="protein sequence ID" value="UAW01054.1"/>
    <property type="molecule type" value="Genomic_DNA"/>
</dbReference>
<evidence type="ECO:0000313" key="1">
    <source>
        <dbReference type="EMBL" id="UAW01054.1"/>
    </source>
</evidence>
<name>A0AAE8XFM9_9CAUD</name>
<protein>
    <submittedName>
        <fullName evidence="1">Uncharacterized protein</fullName>
    </submittedName>
</protein>